<organism evidence="2 3">
    <name type="scientific">Sedimentitalea xiamensis</name>
    <dbReference type="NCBI Taxonomy" id="3050037"/>
    <lineage>
        <taxon>Bacteria</taxon>
        <taxon>Pseudomonadati</taxon>
        <taxon>Pseudomonadota</taxon>
        <taxon>Alphaproteobacteria</taxon>
        <taxon>Rhodobacterales</taxon>
        <taxon>Paracoccaceae</taxon>
        <taxon>Sedimentitalea</taxon>
    </lineage>
</organism>
<comment type="caution">
    <text evidence="2">The sequence shown here is derived from an EMBL/GenBank/DDBJ whole genome shotgun (WGS) entry which is preliminary data.</text>
</comment>
<sequence length="198" mass="22177">MTADPYFFGYGSLVNSATHDFADPHPAVLSGWARAWRHTDLRPVAFLTAVPSPGTRIDGMIARVPKGDWKALDQREWAYDRVPATAAVTHMLPDNPEVAVYAVAERRHTVPSDLYPILLSYLDVVVQGFLRHYGEEGVNRFFETTLGWDSPVLDDRAAPKYPRHQQLSATETACVDTRLSQLGVRIIDQIDSSRFNPV</sequence>
<dbReference type="SUPFAM" id="SSF110857">
    <property type="entry name" value="Gamma-glutamyl cyclotransferase-like"/>
    <property type="match status" value="1"/>
</dbReference>
<proteinExistence type="predicted"/>
<reference evidence="2 3" key="1">
    <citation type="submission" date="2023-05" db="EMBL/GenBank/DDBJ databases">
        <title>Sedimentitalea sp. nov. JM2-8.</title>
        <authorList>
            <person name="Huang J."/>
        </authorList>
    </citation>
    <scope>NUCLEOTIDE SEQUENCE [LARGE SCALE GENOMIC DNA]</scope>
    <source>
        <strain evidence="2 3">JM2-8</strain>
    </source>
</reference>
<dbReference type="RefSeq" id="WP_284484145.1">
    <property type="nucleotide sequence ID" value="NZ_JASNJE010000003.1"/>
</dbReference>
<dbReference type="CDD" id="cd06661">
    <property type="entry name" value="GGCT_like"/>
    <property type="match status" value="1"/>
</dbReference>
<evidence type="ECO:0000313" key="2">
    <source>
        <dbReference type="EMBL" id="MDK3072201.1"/>
    </source>
</evidence>
<dbReference type="Pfam" id="PF06094">
    <property type="entry name" value="GGACT"/>
    <property type="match status" value="1"/>
</dbReference>
<keyword evidence="3" id="KW-1185">Reference proteome</keyword>
<evidence type="ECO:0000313" key="3">
    <source>
        <dbReference type="Proteomes" id="UP001227126"/>
    </source>
</evidence>
<protein>
    <submittedName>
        <fullName evidence="2">Gamma-glutamylcyclotransferase family protein</fullName>
    </submittedName>
</protein>
<dbReference type="InterPro" id="IPR009288">
    <property type="entry name" value="AIG2-like_dom"/>
</dbReference>
<dbReference type="InterPro" id="IPR013024">
    <property type="entry name" value="GGCT-like"/>
</dbReference>
<feature type="domain" description="Gamma-glutamylcyclotransferase AIG2-like" evidence="1">
    <location>
        <begin position="8"/>
        <end position="105"/>
    </location>
</feature>
<dbReference type="InterPro" id="IPR036568">
    <property type="entry name" value="GGCT-like_sf"/>
</dbReference>
<gene>
    <name evidence="2" type="ORF">QO034_03680</name>
</gene>
<dbReference type="Proteomes" id="UP001227126">
    <property type="component" value="Unassembled WGS sequence"/>
</dbReference>
<evidence type="ECO:0000259" key="1">
    <source>
        <dbReference type="Pfam" id="PF06094"/>
    </source>
</evidence>
<name>A0ABT7FAS8_9RHOB</name>
<dbReference type="EMBL" id="JASNJE010000003">
    <property type="protein sequence ID" value="MDK3072201.1"/>
    <property type="molecule type" value="Genomic_DNA"/>
</dbReference>
<dbReference type="Gene3D" id="3.10.490.10">
    <property type="entry name" value="Gamma-glutamyl cyclotransferase-like"/>
    <property type="match status" value="1"/>
</dbReference>
<accession>A0ABT7FAS8</accession>